<keyword evidence="3" id="KW-1185">Reference proteome</keyword>
<organism evidence="2 3">
    <name type="scientific">Falsiruegeria litorea</name>
    <dbReference type="NCBI Taxonomy" id="1280831"/>
    <lineage>
        <taxon>Bacteria</taxon>
        <taxon>Pseudomonadati</taxon>
        <taxon>Pseudomonadota</taxon>
        <taxon>Alphaproteobacteria</taxon>
        <taxon>Rhodobacterales</taxon>
        <taxon>Roseobacteraceae</taxon>
        <taxon>Falsiruegeria</taxon>
    </lineage>
</organism>
<evidence type="ECO:0000313" key="2">
    <source>
        <dbReference type="EMBL" id="MBT3141158.1"/>
    </source>
</evidence>
<dbReference type="RefSeq" id="WP_181824667.1">
    <property type="nucleotide sequence ID" value="NZ_JAHHDY010000010.1"/>
</dbReference>
<sequence length="52" mass="5336">MKAKKNLAIGIGVGVLLGALVNRAFDPGIVVQTAAAVVVGFITMGALTRRWA</sequence>
<keyword evidence="1" id="KW-0472">Membrane</keyword>
<gene>
    <name evidence="2" type="ORF">KL867_08845</name>
</gene>
<keyword evidence="1" id="KW-0812">Transmembrane</keyword>
<dbReference type="EMBL" id="JAHHDY010000010">
    <property type="protein sequence ID" value="MBT3141158.1"/>
    <property type="molecule type" value="Genomic_DNA"/>
</dbReference>
<feature type="transmembrane region" description="Helical" evidence="1">
    <location>
        <begin position="33"/>
        <end position="51"/>
    </location>
</feature>
<proteinExistence type="predicted"/>
<evidence type="ECO:0000256" key="1">
    <source>
        <dbReference type="SAM" id="Phobius"/>
    </source>
</evidence>
<comment type="caution">
    <text evidence="2">The sequence shown here is derived from an EMBL/GenBank/DDBJ whole genome shotgun (WGS) entry which is preliminary data.</text>
</comment>
<evidence type="ECO:0000313" key="3">
    <source>
        <dbReference type="Proteomes" id="UP000763802"/>
    </source>
</evidence>
<accession>A0ABS5WQ38</accession>
<keyword evidence="1" id="KW-1133">Transmembrane helix</keyword>
<name>A0ABS5WQ38_9RHOB</name>
<protein>
    <submittedName>
        <fullName evidence="2">Uncharacterized protein</fullName>
    </submittedName>
</protein>
<dbReference type="Proteomes" id="UP000763802">
    <property type="component" value="Unassembled WGS sequence"/>
</dbReference>
<reference evidence="2 3" key="1">
    <citation type="submission" date="2021-05" db="EMBL/GenBank/DDBJ databases">
        <title>Draft genomes of marine bacteria isolated from model chitin particles.</title>
        <authorList>
            <person name="Datta M.S."/>
            <person name="Schwartzman J.A."/>
            <person name="Cordero O."/>
        </authorList>
    </citation>
    <scope>NUCLEOTIDE SEQUENCE [LARGE SCALE GENOMIC DNA]</scope>
    <source>
        <strain evidence="2 3">4E07</strain>
    </source>
</reference>